<reference evidence="11 12" key="1">
    <citation type="submission" date="2016-10" db="EMBL/GenBank/DDBJ databases">
        <authorList>
            <person name="de Groot N.N."/>
        </authorList>
    </citation>
    <scope>NUCLEOTIDE SEQUENCE [LARGE SCALE GENOMIC DNA]</scope>
    <source>
        <strain evidence="11 12">DSM 26130</strain>
    </source>
</reference>
<dbReference type="RefSeq" id="WP_093830441.1">
    <property type="nucleotide sequence ID" value="NZ_FOLQ01000010.1"/>
</dbReference>
<dbReference type="OrthoDB" id="9760839at2"/>
<dbReference type="PROSITE" id="PS50109">
    <property type="entry name" value="HIS_KIN"/>
    <property type="match status" value="1"/>
</dbReference>
<dbReference type="InterPro" id="IPR003594">
    <property type="entry name" value="HATPase_dom"/>
</dbReference>
<keyword evidence="9" id="KW-1133">Transmembrane helix</keyword>
<dbReference type="Gene3D" id="1.20.5.1930">
    <property type="match status" value="1"/>
</dbReference>
<dbReference type="GO" id="GO:0000155">
    <property type="term" value="F:phosphorelay sensor kinase activity"/>
    <property type="evidence" value="ECO:0007669"/>
    <property type="project" value="InterPro"/>
</dbReference>
<evidence type="ECO:0000256" key="5">
    <source>
        <dbReference type="ARBA" id="ARBA00022741"/>
    </source>
</evidence>
<evidence type="ECO:0000256" key="6">
    <source>
        <dbReference type="ARBA" id="ARBA00022777"/>
    </source>
</evidence>
<keyword evidence="5" id="KW-0547">Nucleotide-binding</keyword>
<dbReference type="EMBL" id="FOLQ01000010">
    <property type="protein sequence ID" value="SFE11676.1"/>
    <property type="molecule type" value="Genomic_DNA"/>
</dbReference>
<proteinExistence type="predicted"/>
<evidence type="ECO:0000256" key="2">
    <source>
        <dbReference type="ARBA" id="ARBA00012438"/>
    </source>
</evidence>
<gene>
    <name evidence="11" type="ORF">SAMN05216167_110147</name>
</gene>
<keyword evidence="4" id="KW-0808">Transferase</keyword>
<keyword evidence="9" id="KW-0812">Transmembrane</keyword>
<name>A0A1I1XWF5_9BACT</name>
<protein>
    <recommendedName>
        <fullName evidence="2">histidine kinase</fullName>
        <ecNumber evidence="2">2.7.13.3</ecNumber>
    </recommendedName>
</protein>
<dbReference type="Pfam" id="PF02518">
    <property type="entry name" value="HATPase_c"/>
    <property type="match status" value="1"/>
</dbReference>
<dbReference type="SUPFAM" id="SSF55874">
    <property type="entry name" value="ATPase domain of HSP90 chaperone/DNA topoisomerase II/histidine kinase"/>
    <property type="match status" value="1"/>
</dbReference>
<dbReference type="GO" id="GO:0005524">
    <property type="term" value="F:ATP binding"/>
    <property type="evidence" value="ECO:0007669"/>
    <property type="project" value="UniProtKB-KW"/>
</dbReference>
<comment type="catalytic activity">
    <reaction evidence="1">
        <text>ATP + protein L-histidine = ADP + protein N-phospho-L-histidine.</text>
        <dbReference type="EC" id="2.7.13.3"/>
    </reaction>
</comment>
<evidence type="ECO:0000256" key="3">
    <source>
        <dbReference type="ARBA" id="ARBA00022553"/>
    </source>
</evidence>
<dbReference type="STRING" id="662367.SAMN05216167_110147"/>
<dbReference type="InterPro" id="IPR036890">
    <property type="entry name" value="HATPase_C_sf"/>
</dbReference>
<dbReference type="InterPro" id="IPR050482">
    <property type="entry name" value="Sensor_HK_TwoCompSys"/>
</dbReference>
<dbReference type="InterPro" id="IPR005467">
    <property type="entry name" value="His_kinase_dom"/>
</dbReference>
<evidence type="ECO:0000256" key="9">
    <source>
        <dbReference type="SAM" id="Phobius"/>
    </source>
</evidence>
<keyword evidence="3" id="KW-0597">Phosphoprotein</keyword>
<accession>A0A1I1XWF5</accession>
<dbReference type="PANTHER" id="PTHR24421:SF10">
    <property type="entry name" value="NITRATE_NITRITE SENSOR PROTEIN NARQ"/>
    <property type="match status" value="1"/>
</dbReference>
<evidence type="ECO:0000259" key="10">
    <source>
        <dbReference type="PROSITE" id="PS50109"/>
    </source>
</evidence>
<feature type="domain" description="Histidine kinase" evidence="10">
    <location>
        <begin position="69"/>
        <end position="266"/>
    </location>
</feature>
<dbReference type="SMART" id="SM00387">
    <property type="entry name" value="HATPase_c"/>
    <property type="match status" value="1"/>
</dbReference>
<dbReference type="InterPro" id="IPR011712">
    <property type="entry name" value="Sig_transdc_His_kin_sub3_dim/P"/>
</dbReference>
<sequence length="266" mass="29695">MQSGTEGIVIIVVAGTMLMLLLATFVASFFFLHQRRILKHKQELVSVAETFQRELLQAQIEIQNHTLQQIAQELHDNIGQLLTVVIMRLNSLEDEIEQSTTQQSVKQTRDLVRTVITDIRSLSKTLDHETVERFGLLPSLTLELERIQRAGRIQTQLVTSGDVYSLGEQPEIVLLRMAQESINNALKHANAHNLTVSADYNPDIFTLIIADDGKGFSVDEVMTRKLDQAGAGLNNLSRRSGLLGGTCTVMSRPSEGTRINIQIPRN</sequence>
<dbReference type="CDD" id="cd16917">
    <property type="entry name" value="HATPase_UhpB-NarQ-NarX-like"/>
    <property type="match status" value="1"/>
</dbReference>
<evidence type="ECO:0000256" key="1">
    <source>
        <dbReference type="ARBA" id="ARBA00000085"/>
    </source>
</evidence>
<dbReference type="GO" id="GO:0016020">
    <property type="term" value="C:membrane"/>
    <property type="evidence" value="ECO:0007669"/>
    <property type="project" value="InterPro"/>
</dbReference>
<dbReference type="Gene3D" id="3.30.565.10">
    <property type="entry name" value="Histidine kinase-like ATPase, C-terminal domain"/>
    <property type="match status" value="1"/>
</dbReference>
<keyword evidence="9" id="KW-0472">Membrane</keyword>
<dbReference type="EC" id="2.7.13.3" evidence="2"/>
<evidence type="ECO:0000256" key="8">
    <source>
        <dbReference type="ARBA" id="ARBA00023012"/>
    </source>
</evidence>
<dbReference type="AlphaFoldDB" id="A0A1I1XWF5"/>
<evidence type="ECO:0000313" key="12">
    <source>
        <dbReference type="Proteomes" id="UP000198598"/>
    </source>
</evidence>
<keyword evidence="12" id="KW-1185">Reference proteome</keyword>
<keyword evidence="8" id="KW-0902">Two-component regulatory system</keyword>
<dbReference type="GO" id="GO:0046983">
    <property type="term" value="F:protein dimerization activity"/>
    <property type="evidence" value="ECO:0007669"/>
    <property type="project" value="InterPro"/>
</dbReference>
<feature type="transmembrane region" description="Helical" evidence="9">
    <location>
        <begin position="6"/>
        <end position="32"/>
    </location>
</feature>
<evidence type="ECO:0000313" key="11">
    <source>
        <dbReference type="EMBL" id="SFE11676.1"/>
    </source>
</evidence>
<evidence type="ECO:0000256" key="4">
    <source>
        <dbReference type="ARBA" id="ARBA00022679"/>
    </source>
</evidence>
<keyword evidence="7" id="KW-0067">ATP-binding</keyword>
<keyword evidence="6 11" id="KW-0418">Kinase</keyword>
<dbReference type="PANTHER" id="PTHR24421">
    <property type="entry name" value="NITRATE/NITRITE SENSOR PROTEIN NARX-RELATED"/>
    <property type="match status" value="1"/>
</dbReference>
<dbReference type="Proteomes" id="UP000198598">
    <property type="component" value="Unassembled WGS sequence"/>
</dbReference>
<evidence type="ECO:0000256" key="7">
    <source>
        <dbReference type="ARBA" id="ARBA00022840"/>
    </source>
</evidence>
<organism evidence="11 12">
    <name type="scientific">Spirosoma endophyticum</name>
    <dbReference type="NCBI Taxonomy" id="662367"/>
    <lineage>
        <taxon>Bacteria</taxon>
        <taxon>Pseudomonadati</taxon>
        <taxon>Bacteroidota</taxon>
        <taxon>Cytophagia</taxon>
        <taxon>Cytophagales</taxon>
        <taxon>Cytophagaceae</taxon>
        <taxon>Spirosoma</taxon>
    </lineage>
</organism>
<dbReference type="Pfam" id="PF07730">
    <property type="entry name" value="HisKA_3"/>
    <property type="match status" value="1"/>
</dbReference>